<comment type="caution">
    <text evidence="1">The sequence shown here is derived from an EMBL/GenBank/DDBJ whole genome shotgun (WGS) entry which is preliminary data.</text>
</comment>
<dbReference type="EMBL" id="JAUSZS010000009">
    <property type="protein sequence ID" value="MDQ0937870.1"/>
    <property type="molecule type" value="Genomic_DNA"/>
</dbReference>
<accession>A0ABU0S0V7</accession>
<dbReference type="RefSeq" id="WP_307631145.1">
    <property type="nucleotide sequence ID" value="NZ_JAUSZS010000009.1"/>
</dbReference>
<proteinExistence type="predicted"/>
<reference evidence="1 2" key="1">
    <citation type="submission" date="2023-07" db="EMBL/GenBank/DDBJ databases">
        <title>Comparative genomics of wheat-associated soil bacteria to identify genetic determinants of phenazine resistance.</title>
        <authorList>
            <person name="Mouncey N."/>
        </authorList>
    </citation>
    <scope>NUCLEOTIDE SEQUENCE [LARGE SCALE GENOMIC DNA]</scope>
    <source>
        <strain evidence="1 2">W2I16</strain>
    </source>
</reference>
<gene>
    <name evidence="1" type="ORF">QFZ49_007852</name>
</gene>
<name>A0ABU0S0V7_9ACTN</name>
<dbReference type="Proteomes" id="UP001223072">
    <property type="component" value="Unassembled WGS sequence"/>
</dbReference>
<sequence length="40" mass="3985">MPAVAAPLVRAVEGVADVELGLIRRGEPSPQSPAGAVSSE</sequence>
<protein>
    <submittedName>
        <fullName evidence="1">Uncharacterized protein</fullName>
    </submittedName>
</protein>
<evidence type="ECO:0000313" key="2">
    <source>
        <dbReference type="Proteomes" id="UP001223072"/>
    </source>
</evidence>
<keyword evidence="2" id="KW-1185">Reference proteome</keyword>
<organism evidence="1 2">
    <name type="scientific">Streptomyces turgidiscabies</name>
    <dbReference type="NCBI Taxonomy" id="85558"/>
    <lineage>
        <taxon>Bacteria</taxon>
        <taxon>Bacillati</taxon>
        <taxon>Actinomycetota</taxon>
        <taxon>Actinomycetes</taxon>
        <taxon>Kitasatosporales</taxon>
        <taxon>Streptomycetaceae</taxon>
        <taxon>Streptomyces</taxon>
    </lineage>
</organism>
<evidence type="ECO:0000313" key="1">
    <source>
        <dbReference type="EMBL" id="MDQ0937870.1"/>
    </source>
</evidence>